<organism evidence="2 3">
    <name type="scientific">Rotaria sordida</name>
    <dbReference type="NCBI Taxonomy" id="392033"/>
    <lineage>
        <taxon>Eukaryota</taxon>
        <taxon>Metazoa</taxon>
        <taxon>Spiralia</taxon>
        <taxon>Gnathifera</taxon>
        <taxon>Rotifera</taxon>
        <taxon>Eurotatoria</taxon>
        <taxon>Bdelloidea</taxon>
        <taxon>Philodinida</taxon>
        <taxon>Philodinidae</taxon>
        <taxon>Rotaria</taxon>
    </lineage>
</organism>
<comment type="caution">
    <text evidence="2">The sequence shown here is derived from an EMBL/GenBank/DDBJ whole genome shotgun (WGS) entry which is preliminary data.</text>
</comment>
<keyword evidence="1" id="KW-0175">Coiled coil</keyword>
<name>A0A814UHU9_9BILA</name>
<dbReference type="Proteomes" id="UP000663889">
    <property type="component" value="Unassembled WGS sequence"/>
</dbReference>
<dbReference type="EMBL" id="CAJNOU010001237">
    <property type="protein sequence ID" value="CAF1173740.1"/>
    <property type="molecule type" value="Genomic_DNA"/>
</dbReference>
<accession>A0A814UHU9</accession>
<protein>
    <submittedName>
        <fullName evidence="2">Uncharacterized protein</fullName>
    </submittedName>
</protein>
<evidence type="ECO:0000313" key="2">
    <source>
        <dbReference type="EMBL" id="CAF1173740.1"/>
    </source>
</evidence>
<evidence type="ECO:0000313" key="3">
    <source>
        <dbReference type="Proteomes" id="UP000663889"/>
    </source>
</evidence>
<feature type="coiled-coil region" evidence="1">
    <location>
        <begin position="48"/>
        <end position="126"/>
    </location>
</feature>
<dbReference type="AlphaFoldDB" id="A0A814UHU9"/>
<sequence>MESSNSNTNLTDKECYCCREEFNRFCLSISNCTQCNQLLCSECILIHYKKHEQEFIQIQDQYNDLKNKINEKEKYINDTSNESIEIIINWYQRLINDFIETQTQIIENIQNERDRARDELGQFDITMHSIDKDIIEFNQNININSIKIKLNDLTTKLSNYRLTKDIYLPDSRTFQPQYKVSYHFKDSSSIEEDWDIDTNTGTNIPLPSHRSLMYTNQTTTTTPLFFSNNSQTFITPKDDDEDNFQWLKEIETNNKDDSEYLLDPRLYHLGTSRHFNYDIHLIASNGNDLLCYSRQTKQLIFIGDGNMNPIILQWYHGHMIQLVWFDNLKSFITITDDSQYEIYTIESTYNLRLKISLRTCLPNNNNNNIIKDQIFMRTDEYHIYIYYERINGQKRLRLLSSTFECIRSYSIDKFFQIDEHIHSHENSSTLPNIIDEFSLEFIDDSQSCFFHIPLKYFWLNKLTNLNLTGIHCHSIDFKYIFNSLYLLRSLSLSPCLLLYINQFECYCQIKSSSIPYEIHSLNKNLLSLNLISHISNMKQTCSIFLDQYKFHCIRHSSIHQYLNNNNELLFQYKNLIHYSIQTIIQTLDLHHLSIRIPNYEFYIDDFNIEKINYLQTLIFDIKIPITFHAKLTNLYSKNIFHYLRRFILISNNNFQLTPLLIDKFCQLEIIEIISINSHLNRSTINYLQQVLKPNNYPNLNLFRFWIGSVDAKHLLKHLHKTIRLAFENIKPAFQFDISIINQLSQINEISKCILYDNTHEIHQYFHSLLSIHSNQLSIIYPNFLNYKPLYSEQKFDK</sequence>
<reference evidence="2" key="1">
    <citation type="submission" date="2021-02" db="EMBL/GenBank/DDBJ databases">
        <authorList>
            <person name="Nowell W R."/>
        </authorList>
    </citation>
    <scope>NUCLEOTIDE SEQUENCE</scope>
</reference>
<evidence type="ECO:0000256" key="1">
    <source>
        <dbReference type="SAM" id="Coils"/>
    </source>
</evidence>
<proteinExistence type="predicted"/>
<gene>
    <name evidence="2" type="ORF">SEV965_LOCUS19661</name>
</gene>